<dbReference type="EMBL" id="KK365137">
    <property type="protein sequence ID" value="KCZ81792.1"/>
    <property type="molecule type" value="Genomic_DNA"/>
</dbReference>
<evidence type="ECO:0000313" key="2">
    <source>
        <dbReference type="Proteomes" id="UP000030655"/>
    </source>
</evidence>
<dbReference type="SUPFAM" id="SSF50978">
    <property type="entry name" value="WD40 repeat-like"/>
    <property type="match status" value="1"/>
</dbReference>
<gene>
    <name evidence="1" type="ORF">H312_00832</name>
</gene>
<organism evidence="1 2">
    <name type="scientific">Anncaliia algerae PRA339</name>
    <dbReference type="NCBI Taxonomy" id="1288291"/>
    <lineage>
        <taxon>Eukaryota</taxon>
        <taxon>Fungi</taxon>
        <taxon>Fungi incertae sedis</taxon>
        <taxon>Microsporidia</taxon>
        <taxon>Tubulinosematoidea</taxon>
        <taxon>Tubulinosematidae</taxon>
        <taxon>Anncaliia</taxon>
    </lineage>
</organism>
<name>A0A059F3V9_9MICR</name>
<dbReference type="AlphaFoldDB" id="A0A059F3V9"/>
<keyword evidence="2" id="KW-1185">Reference proteome</keyword>
<dbReference type="InterPro" id="IPR036322">
    <property type="entry name" value="WD40_repeat_dom_sf"/>
</dbReference>
<reference evidence="2" key="1">
    <citation type="submission" date="2013-02" db="EMBL/GenBank/DDBJ databases">
        <authorList>
            <consortium name="The Broad Institute Genome Sequencing Platform"/>
            <person name="Cuomo C."/>
            <person name="Becnel J."/>
            <person name="Sanscrainte N."/>
            <person name="Walker B."/>
            <person name="Young S.K."/>
            <person name="Zeng Q."/>
            <person name="Gargeya S."/>
            <person name="Fitzgerald M."/>
            <person name="Haas B."/>
            <person name="Abouelleil A."/>
            <person name="Alvarado L."/>
            <person name="Arachchi H.M."/>
            <person name="Berlin A.M."/>
            <person name="Chapman S.B."/>
            <person name="Dewar J."/>
            <person name="Goldberg J."/>
            <person name="Griggs A."/>
            <person name="Gujja S."/>
            <person name="Hansen M."/>
            <person name="Howarth C."/>
            <person name="Imamovic A."/>
            <person name="Larimer J."/>
            <person name="McCowan C."/>
            <person name="Murphy C."/>
            <person name="Neiman D."/>
            <person name="Pearson M."/>
            <person name="Priest M."/>
            <person name="Roberts A."/>
            <person name="Saif S."/>
            <person name="Shea T."/>
            <person name="Sisk P."/>
            <person name="Sykes S."/>
            <person name="Wortman J."/>
            <person name="Nusbaum C."/>
            <person name="Birren B."/>
        </authorList>
    </citation>
    <scope>NUCLEOTIDE SEQUENCE [LARGE SCALE GENOMIC DNA]</scope>
    <source>
        <strain evidence="2">PRA339</strain>
    </source>
</reference>
<dbReference type="Proteomes" id="UP000030655">
    <property type="component" value="Unassembled WGS sequence"/>
</dbReference>
<proteinExistence type="predicted"/>
<dbReference type="HOGENOM" id="CLU_478932_0_0_1"/>
<evidence type="ECO:0000313" key="1">
    <source>
        <dbReference type="EMBL" id="KCZ81792.1"/>
    </source>
</evidence>
<sequence length="569" mass="67358">MHYYQFNFPHQLEKPVAISMNLTKVAILTEDTLSIFTQSMIFLWKASLPSKFNTVNFIRDEYILLGGDSFYLYNIAKNSFNLLSDAKCDNLSVNEFECHKFIKFYFSINHELYKFSLENNKKEVQLIKRFSSNITALIKIKKKIIIGEESGLVTFIKDNIQKEIKISHEVHSIRVLDTKDTPNKYFLVTDKKGYAYILNEDLITHRIKVRDDYIFGCGTLNTLYFIGFDSRLTKYKKVEEEYVKESQDDVHFSEVISFIINKEVMISLSKDSSLFIYKEGIKKRIFPFSYGVKYNNDILVYKESDQLNFYKFNKKNEREFTNVEEGLSFLNVNTSHVNYQLRMNCKGIINYDILNDHLVYSDSKSIYLFKLVNNNVLLINTFNKFINYLLFSKYLLLINDNILIYDLERMSYLENKIKYDYITKSTNYILIGNKLYDKNLNEIDVSFKGKIHSIRESDNKIYFMQCMRLASYILGEYELSSNTLIQKNSFHINNIVVRDFLIKNDTLFLCDSHALFYSSLLNYNIKVWELEETIDSLHYSDELIISKFDYRRSIKDISKGADKKKYNRK</sequence>
<protein>
    <submittedName>
        <fullName evidence="1">Uncharacterized protein</fullName>
    </submittedName>
</protein>
<dbReference type="OrthoDB" id="2188086at2759"/>
<dbReference type="VEuPathDB" id="MicrosporidiaDB:H312_00832"/>
<accession>A0A059F3V9</accession>
<reference evidence="1 2" key="2">
    <citation type="submission" date="2014-03" db="EMBL/GenBank/DDBJ databases">
        <title>The Genome Sequence of Anncaliia algerae insect isolate PRA339.</title>
        <authorList>
            <consortium name="The Broad Institute Genome Sequencing Platform"/>
            <consortium name="The Broad Institute Genome Sequencing Center for Infectious Disease"/>
            <person name="Cuomo C."/>
            <person name="Becnel J."/>
            <person name="Sanscrainte N."/>
            <person name="Walker B."/>
            <person name="Young S.K."/>
            <person name="Zeng Q."/>
            <person name="Gargeya S."/>
            <person name="Fitzgerald M."/>
            <person name="Haas B."/>
            <person name="Abouelleil A."/>
            <person name="Alvarado L."/>
            <person name="Arachchi H.M."/>
            <person name="Berlin A.M."/>
            <person name="Chapman S.B."/>
            <person name="Dewar J."/>
            <person name="Goldberg J."/>
            <person name="Griggs A."/>
            <person name="Gujja S."/>
            <person name="Hansen M."/>
            <person name="Howarth C."/>
            <person name="Imamovic A."/>
            <person name="Larimer J."/>
            <person name="McCowan C."/>
            <person name="Murphy C."/>
            <person name="Neiman D."/>
            <person name="Pearson M."/>
            <person name="Priest M."/>
            <person name="Roberts A."/>
            <person name="Saif S."/>
            <person name="Shea T."/>
            <person name="Sisk P."/>
            <person name="Sykes S."/>
            <person name="Wortman J."/>
            <person name="Nusbaum C."/>
            <person name="Birren B."/>
        </authorList>
    </citation>
    <scope>NUCLEOTIDE SEQUENCE [LARGE SCALE GENOMIC DNA]</scope>
    <source>
        <strain evidence="1 2">PRA339</strain>
    </source>
</reference>